<comment type="caution">
    <text evidence="5">The sequence shown here is derived from an EMBL/GenBank/DDBJ whole genome shotgun (WGS) entry which is preliminary data.</text>
</comment>
<keyword evidence="6" id="KW-1185">Reference proteome</keyword>
<reference evidence="5 6" key="1">
    <citation type="submission" date="2019-12" db="EMBL/GenBank/DDBJ databases">
        <title>Spirosoma sp. HMF4905 genome sequencing and assembly.</title>
        <authorList>
            <person name="Kang H."/>
            <person name="Cha I."/>
            <person name="Kim H."/>
            <person name="Joh K."/>
        </authorList>
    </citation>
    <scope>NUCLEOTIDE SEQUENCE [LARGE SCALE GENOMIC DNA]</scope>
    <source>
        <strain evidence="5 6">HMF4905</strain>
    </source>
</reference>
<evidence type="ECO:0000313" key="6">
    <source>
        <dbReference type="Proteomes" id="UP000436006"/>
    </source>
</evidence>
<keyword evidence="4" id="KW-0949">S-adenosyl-L-methionine</keyword>
<dbReference type="GO" id="GO:0032259">
    <property type="term" value="P:methylation"/>
    <property type="evidence" value="ECO:0007669"/>
    <property type="project" value="UniProtKB-KW"/>
</dbReference>
<dbReference type="RefSeq" id="WP_157589414.1">
    <property type="nucleotide sequence ID" value="NZ_WPIN01000016.1"/>
</dbReference>
<dbReference type="Pfam" id="PF04072">
    <property type="entry name" value="LCM"/>
    <property type="match status" value="1"/>
</dbReference>
<dbReference type="Proteomes" id="UP000436006">
    <property type="component" value="Unassembled WGS sequence"/>
</dbReference>
<dbReference type="NCBIfam" id="TIGR00027">
    <property type="entry name" value="mthyl_TIGR00027"/>
    <property type="match status" value="1"/>
</dbReference>
<keyword evidence="3 5" id="KW-0808">Transferase</keyword>
<dbReference type="Gene3D" id="3.40.50.150">
    <property type="entry name" value="Vaccinia Virus protein VP39"/>
    <property type="match status" value="1"/>
</dbReference>
<dbReference type="InterPro" id="IPR011610">
    <property type="entry name" value="SAM_mthyl_Trfase_ML2640-like"/>
</dbReference>
<organism evidence="5 6">
    <name type="scientific">Spirosoma arboris</name>
    <dbReference type="NCBI Taxonomy" id="2682092"/>
    <lineage>
        <taxon>Bacteria</taxon>
        <taxon>Pseudomonadati</taxon>
        <taxon>Bacteroidota</taxon>
        <taxon>Cytophagia</taxon>
        <taxon>Cytophagales</taxon>
        <taxon>Cytophagaceae</taxon>
        <taxon>Spirosoma</taxon>
    </lineage>
</organism>
<dbReference type="SUPFAM" id="SSF53335">
    <property type="entry name" value="S-adenosyl-L-methionine-dependent methyltransferases"/>
    <property type="match status" value="1"/>
</dbReference>
<dbReference type="PANTHER" id="PTHR43619:SF2">
    <property type="entry name" value="S-ADENOSYL-L-METHIONINE-DEPENDENT METHYLTRANSFERASES SUPERFAMILY PROTEIN"/>
    <property type="match status" value="1"/>
</dbReference>
<evidence type="ECO:0000256" key="2">
    <source>
        <dbReference type="ARBA" id="ARBA00022603"/>
    </source>
</evidence>
<proteinExistence type="inferred from homology"/>
<dbReference type="GO" id="GO:0008168">
    <property type="term" value="F:methyltransferase activity"/>
    <property type="evidence" value="ECO:0007669"/>
    <property type="project" value="UniProtKB-UniRule"/>
</dbReference>
<evidence type="ECO:0000313" key="5">
    <source>
        <dbReference type="EMBL" id="MVM34600.1"/>
    </source>
</evidence>
<dbReference type="InterPro" id="IPR029063">
    <property type="entry name" value="SAM-dependent_MTases_sf"/>
</dbReference>
<name>A0A7K1SLB0_9BACT</name>
<protein>
    <recommendedName>
        <fullName evidence="4">S-adenosyl-L-methionine-dependent methyltransferase</fullName>
        <ecNumber evidence="4">2.1.1.-</ecNumber>
    </recommendedName>
</protein>
<comment type="function">
    <text evidence="4">Exhibits S-adenosyl-L-methionine-dependent methyltransferase activity.</text>
</comment>
<dbReference type="EMBL" id="WPIN01000016">
    <property type="protein sequence ID" value="MVM34600.1"/>
    <property type="molecule type" value="Genomic_DNA"/>
</dbReference>
<accession>A0A7K1SLB0</accession>
<sequence>MKTNRASDTAHAGAFIRALESTVPAQKRIADDQYAIQFVKPYLQTILRMCRRMPTLQRGLTWVLDRYFPTVVADFICRTAWIDAHIEQAVARGIDTLVIIGAGYDTRPLRLTCLTNCTVYEVDHPDTQVRKQALLGSSLRPSHQFIPVDLADQKELADCLPQFDKPVFFLLEGLLGYLTLTDVEKLFAQLAKMAPMGSEILFSYIQQSFIQQSTQTGYPKRMRKYLDDRGESFRSGLASETLPTFLASCHFQLLANINPLDYATEYLKPRQRQFTLFPIFGLAKAVRVEN</sequence>
<evidence type="ECO:0000256" key="4">
    <source>
        <dbReference type="RuleBase" id="RU362030"/>
    </source>
</evidence>
<keyword evidence="2 4" id="KW-0489">Methyltransferase</keyword>
<evidence type="ECO:0000256" key="1">
    <source>
        <dbReference type="ARBA" id="ARBA00008138"/>
    </source>
</evidence>
<dbReference type="InterPro" id="IPR007213">
    <property type="entry name" value="Ppm1/Ppm2/Tcmp"/>
</dbReference>
<dbReference type="EC" id="2.1.1.-" evidence="4"/>
<dbReference type="PANTHER" id="PTHR43619">
    <property type="entry name" value="S-ADENOSYL-L-METHIONINE-DEPENDENT METHYLTRANSFERASE YKTD-RELATED"/>
    <property type="match status" value="1"/>
</dbReference>
<gene>
    <name evidence="5" type="ORF">GO755_31515</name>
</gene>
<evidence type="ECO:0000256" key="3">
    <source>
        <dbReference type="ARBA" id="ARBA00022679"/>
    </source>
</evidence>
<comment type="similarity">
    <text evidence="1 4">Belongs to the UPF0677 family.</text>
</comment>
<dbReference type="AlphaFoldDB" id="A0A7K1SLB0"/>